<accession>A0A9W7G7G4</accession>
<feature type="domain" description="J" evidence="2">
    <location>
        <begin position="10"/>
        <end position="77"/>
    </location>
</feature>
<proteinExistence type="predicted"/>
<dbReference type="PANTHER" id="PTHR43096">
    <property type="entry name" value="DNAJ HOMOLOG 1, MITOCHONDRIAL-RELATED"/>
    <property type="match status" value="1"/>
</dbReference>
<name>A0A9W7G7G4_9STRA</name>
<dbReference type="InterPro" id="IPR036869">
    <property type="entry name" value="J_dom_sf"/>
</dbReference>
<dbReference type="CDD" id="cd06257">
    <property type="entry name" value="DnaJ"/>
    <property type="match status" value="1"/>
</dbReference>
<evidence type="ECO:0000313" key="4">
    <source>
        <dbReference type="Proteomes" id="UP001165065"/>
    </source>
</evidence>
<evidence type="ECO:0000313" key="3">
    <source>
        <dbReference type="EMBL" id="GMI34871.1"/>
    </source>
</evidence>
<protein>
    <recommendedName>
        <fullName evidence="2">J domain-containing protein</fullName>
    </recommendedName>
</protein>
<evidence type="ECO:0000259" key="2">
    <source>
        <dbReference type="PROSITE" id="PS50076"/>
    </source>
</evidence>
<dbReference type="PROSITE" id="PS50076">
    <property type="entry name" value="DNAJ_2"/>
    <property type="match status" value="1"/>
</dbReference>
<dbReference type="GO" id="GO:0005737">
    <property type="term" value="C:cytoplasm"/>
    <property type="evidence" value="ECO:0007669"/>
    <property type="project" value="TreeGrafter"/>
</dbReference>
<gene>
    <name evidence="3" type="ORF">TrCOL_g13865</name>
</gene>
<sequence>MPPKFDPRINPYKILGVSPTASISDIKKAFKDLAVENHPDTSKNKGGANVGVRFSEICAARDALLDKETRRMYDGLLREGWEAGATKGGLGGNTNWHEKVHQDRSRSTPVSMRVTEYILRPRFLFFLLPFTLFALSGASSAYKSYISDSAELEKEGNKLVEAYKDEDGKWRVLKPGIAGYGEKRMRLKKVKASQISSS</sequence>
<dbReference type="SUPFAM" id="SSF46565">
    <property type="entry name" value="Chaperone J-domain"/>
    <property type="match status" value="1"/>
</dbReference>
<dbReference type="EMBL" id="BRYA01000048">
    <property type="protein sequence ID" value="GMI34871.1"/>
    <property type="molecule type" value="Genomic_DNA"/>
</dbReference>
<dbReference type="PANTHER" id="PTHR43096:SF52">
    <property type="entry name" value="DNAJ HOMOLOG 1, MITOCHONDRIAL-RELATED"/>
    <property type="match status" value="1"/>
</dbReference>
<dbReference type="GO" id="GO:0051082">
    <property type="term" value="F:unfolded protein binding"/>
    <property type="evidence" value="ECO:0007669"/>
    <property type="project" value="TreeGrafter"/>
</dbReference>
<comment type="caution">
    <text evidence="3">The sequence shown here is derived from an EMBL/GenBank/DDBJ whole genome shotgun (WGS) entry which is preliminary data.</text>
</comment>
<dbReference type="Pfam" id="PF00226">
    <property type="entry name" value="DnaJ"/>
    <property type="match status" value="1"/>
</dbReference>
<dbReference type="Proteomes" id="UP001165065">
    <property type="component" value="Unassembled WGS sequence"/>
</dbReference>
<keyword evidence="1" id="KW-0143">Chaperone</keyword>
<organism evidence="3 4">
    <name type="scientific">Triparma columacea</name>
    <dbReference type="NCBI Taxonomy" id="722753"/>
    <lineage>
        <taxon>Eukaryota</taxon>
        <taxon>Sar</taxon>
        <taxon>Stramenopiles</taxon>
        <taxon>Ochrophyta</taxon>
        <taxon>Bolidophyceae</taxon>
        <taxon>Parmales</taxon>
        <taxon>Triparmaceae</taxon>
        <taxon>Triparma</taxon>
    </lineage>
</organism>
<dbReference type="AlphaFoldDB" id="A0A9W7G7G4"/>
<dbReference type="InterPro" id="IPR001623">
    <property type="entry name" value="DnaJ_domain"/>
</dbReference>
<keyword evidence="4" id="KW-1185">Reference proteome</keyword>
<dbReference type="GO" id="GO:0042026">
    <property type="term" value="P:protein refolding"/>
    <property type="evidence" value="ECO:0007669"/>
    <property type="project" value="TreeGrafter"/>
</dbReference>
<dbReference type="OrthoDB" id="10250354at2759"/>
<evidence type="ECO:0000256" key="1">
    <source>
        <dbReference type="ARBA" id="ARBA00023186"/>
    </source>
</evidence>
<reference evidence="4" key="1">
    <citation type="journal article" date="2023" name="Commun. Biol.">
        <title>Genome analysis of Parmales, the sister group of diatoms, reveals the evolutionary specialization of diatoms from phago-mixotrophs to photoautotrophs.</title>
        <authorList>
            <person name="Ban H."/>
            <person name="Sato S."/>
            <person name="Yoshikawa S."/>
            <person name="Yamada K."/>
            <person name="Nakamura Y."/>
            <person name="Ichinomiya M."/>
            <person name="Sato N."/>
            <person name="Blanc-Mathieu R."/>
            <person name="Endo H."/>
            <person name="Kuwata A."/>
            <person name="Ogata H."/>
        </authorList>
    </citation>
    <scope>NUCLEOTIDE SEQUENCE [LARGE SCALE GENOMIC DNA]</scope>
</reference>
<dbReference type="PRINTS" id="PR00625">
    <property type="entry name" value="JDOMAIN"/>
</dbReference>
<dbReference type="Gene3D" id="1.10.287.110">
    <property type="entry name" value="DnaJ domain"/>
    <property type="match status" value="1"/>
</dbReference>
<dbReference type="SMART" id="SM00271">
    <property type="entry name" value="DnaJ"/>
    <property type="match status" value="1"/>
</dbReference>